<dbReference type="RefSeq" id="WP_153115912.1">
    <property type="nucleotide sequence ID" value="NZ_JACIGE010000002.1"/>
</dbReference>
<evidence type="ECO:0000256" key="11">
    <source>
        <dbReference type="SAM" id="MobiDB-lite"/>
    </source>
</evidence>
<feature type="transmembrane region" description="Helical" evidence="10">
    <location>
        <begin position="234"/>
        <end position="254"/>
    </location>
</feature>
<proteinExistence type="inferred from homology"/>
<evidence type="ECO:0000256" key="2">
    <source>
        <dbReference type="ARBA" id="ARBA00022553"/>
    </source>
</evidence>
<organism evidence="12 13">
    <name type="scientific">Rhodocyclus tenuis</name>
    <name type="common">Rhodospirillum tenue</name>
    <dbReference type="NCBI Taxonomy" id="1066"/>
    <lineage>
        <taxon>Bacteria</taxon>
        <taxon>Pseudomonadati</taxon>
        <taxon>Pseudomonadota</taxon>
        <taxon>Betaproteobacteria</taxon>
        <taxon>Rhodocyclales</taxon>
        <taxon>Rhodocyclaceae</taxon>
        <taxon>Rhodocyclus</taxon>
    </lineage>
</organism>
<dbReference type="EMBL" id="JACIGE010000002">
    <property type="protein sequence ID" value="MBB4246371.1"/>
    <property type="molecule type" value="Genomic_DNA"/>
</dbReference>
<keyword evidence="4 10" id="KW-0288">FMN</keyword>
<keyword evidence="10" id="KW-0997">Cell inner membrane</keyword>
<keyword evidence="6 10" id="KW-1278">Translocase</keyword>
<feature type="transmembrane region" description="Helical" evidence="10">
    <location>
        <begin position="206"/>
        <end position="227"/>
    </location>
</feature>
<keyword evidence="9 10" id="KW-0472">Membrane</keyword>
<evidence type="ECO:0000313" key="12">
    <source>
        <dbReference type="EMBL" id="MBB4246371.1"/>
    </source>
</evidence>
<evidence type="ECO:0000256" key="9">
    <source>
        <dbReference type="ARBA" id="ARBA00023136"/>
    </source>
</evidence>
<evidence type="ECO:0000256" key="8">
    <source>
        <dbReference type="ARBA" id="ARBA00022989"/>
    </source>
</evidence>
<reference evidence="12 13" key="1">
    <citation type="submission" date="2020-08" db="EMBL/GenBank/DDBJ databases">
        <title>Genome sequencing of Purple Non-Sulfur Bacteria from various extreme environments.</title>
        <authorList>
            <person name="Mayer M."/>
        </authorList>
    </citation>
    <scope>NUCLEOTIDE SEQUENCE [LARGE SCALE GENOMIC DNA]</scope>
    <source>
        <strain evidence="12 13">2761</strain>
    </source>
</reference>
<dbReference type="GO" id="GO:0005886">
    <property type="term" value="C:plasma membrane"/>
    <property type="evidence" value="ECO:0007669"/>
    <property type="project" value="UniProtKB-SubCell"/>
</dbReference>
<dbReference type="GO" id="GO:0055085">
    <property type="term" value="P:transmembrane transport"/>
    <property type="evidence" value="ECO:0007669"/>
    <property type="project" value="InterPro"/>
</dbReference>
<keyword evidence="2 10" id="KW-0597">Phosphoprotein</keyword>
<feature type="transmembrane region" description="Helical" evidence="10">
    <location>
        <begin position="260"/>
        <end position="280"/>
    </location>
</feature>
<dbReference type="PANTHER" id="PTHR30578">
    <property type="entry name" value="ELECTRON TRANSPORT COMPLEX PROTEIN RNFD"/>
    <property type="match status" value="1"/>
</dbReference>
<comment type="subcellular location">
    <subcellularLocation>
        <location evidence="10">Cell inner membrane</location>
        <topology evidence="10">Multi-pass membrane protein</topology>
    </subcellularLocation>
</comment>
<evidence type="ECO:0000256" key="6">
    <source>
        <dbReference type="ARBA" id="ARBA00022967"/>
    </source>
</evidence>
<keyword evidence="8 10" id="KW-1133">Transmembrane helix</keyword>
<dbReference type="InterPro" id="IPR011303">
    <property type="entry name" value="RnfD_bac"/>
</dbReference>
<keyword evidence="3 10" id="KW-0285">Flavoprotein</keyword>
<keyword evidence="10" id="KW-1003">Cell membrane</keyword>
<feature type="transmembrane region" description="Helical" evidence="10">
    <location>
        <begin position="292"/>
        <end position="309"/>
    </location>
</feature>
<comment type="similarity">
    <text evidence="10">Belongs to the NqrB/RnfD family.</text>
</comment>
<dbReference type="PANTHER" id="PTHR30578:SF0">
    <property type="entry name" value="ION-TRANSLOCATING OXIDOREDUCTASE COMPLEX SUBUNIT D"/>
    <property type="match status" value="1"/>
</dbReference>
<sequence>MSARIELRTAPHVKGRRTVEKIMQQVVFSLLPICLFFIYQYGISAAALIIVVTASCLATERLFVRQGGQAGDVSDWSATITGILLALSLPPGFPLWMGAVAGIVAIAIGKSLFGGIGRNVFNPALVGRAFVQAAFPTAIASYTPSFLPGRFSEFIPSSLALPFMQPASTEAWVKAMPIDALTSATPLAKWKFDGIVAGADELLTSLAGHMAVGPSPLLILICGAYLASRRYLDWRIPVSILGAAGITALALYGFDPVRYPNPFFMLLSGGLVLGAVYMATDMATSPVTPKGMWVYGALIGVLTVVIRYYSGLPEGVMYAILIANAASPLIEKITQPTPFGRGRGGRVRRATYPLHPSYISREEDGASAPKKLFKPKVKS</sequence>
<accession>A0A840G4V8</accession>
<feature type="modified residue" description="FMN phosphoryl threonine" evidence="10">
    <location>
        <position position="185"/>
    </location>
</feature>
<comment type="cofactor">
    <cofactor evidence="10">
        <name>FMN</name>
        <dbReference type="ChEBI" id="CHEBI:58210"/>
    </cofactor>
</comment>
<evidence type="ECO:0000256" key="1">
    <source>
        <dbReference type="ARBA" id="ARBA00022448"/>
    </source>
</evidence>
<name>A0A840G4V8_RHOTE</name>
<protein>
    <recommendedName>
        <fullName evidence="10">Ion-translocating oxidoreductase complex subunit D</fullName>
        <ecNumber evidence="10">7.-.-.-</ecNumber>
    </recommendedName>
    <alternativeName>
        <fullName evidence="10">Rnf electron transport complex subunit D</fullName>
    </alternativeName>
</protein>
<evidence type="ECO:0000256" key="7">
    <source>
        <dbReference type="ARBA" id="ARBA00022982"/>
    </source>
</evidence>
<keyword evidence="7 10" id="KW-0249">Electron transport</keyword>
<evidence type="ECO:0000256" key="4">
    <source>
        <dbReference type="ARBA" id="ARBA00022643"/>
    </source>
</evidence>
<keyword evidence="5 10" id="KW-0812">Transmembrane</keyword>
<evidence type="ECO:0000256" key="3">
    <source>
        <dbReference type="ARBA" id="ARBA00022630"/>
    </source>
</evidence>
<feature type="transmembrane region" description="Helical" evidence="10">
    <location>
        <begin position="21"/>
        <end position="39"/>
    </location>
</feature>
<dbReference type="EC" id="7.-.-.-" evidence="10"/>
<feature type="region of interest" description="Disordered" evidence="11">
    <location>
        <begin position="360"/>
        <end position="379"/>
    </location>
</feature>
<comment type="caution">
    <text evidence="12">The sequence shown here is derived from an EMBL/GenBank/DDBJ whole genome shotgun (WGS) entry which is preliminary data.</text>
</comment>
<keyword evidence="13" id="KW-1185">Reference proteome</keyword>
<dbReference type="HAMAP" id="MF_00462">
    <property type="entry name" value="RsxD_RnfD"/>
    <property type="match status" value="1"/>
</dbReference>
<comment type="subunit">
    <text evidence="10">The complex is composed of six subunits: RnfA, RnfB, RnfC, RnfD, RnfE and RnfG.</text>
</comment>
<keyword evidence="1 10" id="KW-0813">Transport</keyword>
<evidence type="ECO:0000313" key="13">
    <source>
        <dbReference type="Proteomes" id="UP000587070"/>
    </source>
</evidence>
<comment type="function">
    <text evidence="10">Part of a membrane-bound complex that couples electron transfer with translocation of ions across the membrane.</text>
</comment>
<dbReference type="GO" id="GO:0022900">
    <property type="term" value="P:electron transport chain"/>
    <property type="evidence" value="ECO:0007669"/>
    <property type="project" value="UniProtKB-UniRule"/>
</dbReference>
<dbReference type="OrthoDB" id="9776359at2"/>
<dbReference type="NCBIfam" id="TIGR01946">
    <property type="entry name" value="rnfD"/>
    <property type="match status" value="1"/>
</dbReference>
<evidence type="ECO:0000256" key="5">
    <source>
        <dbReference type="ARBA" id="ARBA00022692"/>
    </source>
</evidence>
<dbReference type="AlphaFoldDB" id="A0A840G4V8"/>
<evidence type="ECO:0000256" key="10">
    <source>
        <dbReference type="HAMAP-Rule" id="MF_00462"/>
    </source>
</evidence>
<gene>
    <name evidence="10" type="primary">rnfD</name>
    <name evidence="12" type="ORF">GGD90_000728</name>
</gene>
<dbReference type="Proteomes" id="UP000587070">
    <property type="component" value="Unassembled WGS sequence"/>
</dbReference>
<dbReference type="Pfam" id="PF03116">
    <property type="entry name" value="NQR2_RnfD_RnfE"/>
    <property type="match status" value="1"/>
</dbReference>
<feature type="transmembrane region" description="Helical" evidence="10">
    <location>
        <begin position="95"/>
        <end position="113"/>
    </location>
</feature>
<dbReference type="InterPro" id="IPR004338">
    <property type="entry name" value="NqrB/RnfD"/>
</dbReference>
<feature type="transmembrane region" description="Helical" evidence="10">
    <location>
        <begin position="125"/>
        <end position="143"/>
    </location>
</feature>